<proteinExistence type="inferred from homology"/>
<feature type="domain" description="Formyl transferase N-terminal" evidence="5">
    <location>
        <begin position="123"/>
        <end position="227"/>
    </location>
</feature>
<dbReference type="InterPro" id="IPR041711">
    <property type="entry name" value="Met-tRNA-FMT_N"/>
</dbReference>
<evidence type="ECO:0000313" key="7">
    <source>
        <dbReference type="EMBL" id="CAL1699743.1"/>
    </source>
</evidence>
<organism evidence="7 8">
    <name type="scientific">Somion occarium</name>
    <dbReference type="NCBI Taxonomy" id="3059160"/>
    <lineage>
        <taxon>Eukaryota</taxon>
        <taxon>Fungi</taxon>
        <taxon>Dikarya</taxon>
        <taxon>Basidiomycota</taxon>
        <taxon>Agaricomycotina</taxon>
        <taxon>Agaricomycetes</taxon>
        <taxon>Polyporales</taxon>
        <taxon>Cerrenaceae</taxon>
        <taxon>Somion</taxon>
    </lineage>
</organism>
<dbReference type="EMBL" id="OZ037954">
    <property type="protein sequence ID" value="CAL1699743.1"/>
    <property type="molecule type" value="Genomic_DNA"/>
</dbReference>
<dbReference type="EC" id="2.1.2.9" evidence="2"/>
<evidence type="ECO:0000256" key="3">
    <source>
        <dbReference type="ARBA" id="ARBA00022679"/>
    </source>
</evidence>
<evidence type="ECO:0000256" key="4">
    <source>
        <dbReference type="ARBA" id="ARBA00022917"/>
    </source>
</evidence>
<evidence type="ECO:0000313" key="8">
    <source>
        <dbReference type="Proteomes" id="UP001497453"/>
    </source>
</evidence>
<dbReference type="InterPro" id="IPR011034">
    <property type="entry name" value="Formyl_transferase-like_C_sf"/>
</dbReference>
<dbReference type="Pfam" id="PF02911">
    <property type="entry name" value="Formyl_trans_C"/>
    <property type="match status" value="1"/>
</dbReference>
<keyword evidence="4" id="KW-0648">Protein biosynthesis</keyword>
<feature type="domain" description="Formyl transferase C-terminal" evidence="6">
    <location>
        <begin position="255"/>
        <end position="360"/>
    </location>
</feature>
<dbReference type="InterPro" id="IPR002376">
    <property type="entry name" value="Formyl_transf_N"/>
</dbReference>
<evidence type="ECO:0000259" key="5">
    <source>
        <dbReference type="Pfam" id="PF00551"/>
    </source>
</evidence>
<reference evidence="8" key="1">
    <citation type="submission" date="2024-04" db="EMBL/GenBank/DDBJ databases">
        <authorList>
            <person name="Shaw F."/>
            <person name="Minotto A."/>
        </authorList>
    </citation>
    <scope>NUCLEOTIDE SEQUENCE [LARGE SCALE GENOMIC DNA]</scope>
</reference>
<dbReference type="Pfam" id="PF00551">
    <property type="entry name" value="Formyl_trans_N"/>
    <property type="match status" value="1"/>
</dbReference>
<comment type="similarity">
    <text evidence="1">Belongs to the Fmt family.</text>
</comment>
<accession>A0ABP1CYC7</accession>
<dbReference type="InterPro" id="IPR005793">
    <property type="entry name" value="Formyl_trans_C"/>
</dbReference>
<dbReference type="PANTHER" id="PTHR11138:SF5">
    <property type="entry name" value="METHIONYL-TRNA FORMYLTRANSFERASE, MITOCHONDRIAL"/>
    <property type="match status" value="1"/>
</dbReference>
<name>A0ABP1CYC7_9APHY</name>
<dbReference type="SUPFAM" id="SSF50486">
    <property type="entry name" value="FMT C-terminal domain-like"/>
    <property type="match status" value="1"/>
</dbReference>
<sequence>MLYRLCPKHSVLSLSLRCRNYSSAVSGTQSQAFDILFLGRDEFSCLVLEELHHAPDVWSTIQIATQPDMRVGRRGSKLAISPLKLLGQDLKLPVHTIPPDKPSFRYWKLPPPFLPSATPNPSHVLVTASFGRILPKSMLDIFDPSRKLNVHPSLLPAYRGAAPIHHTILNGERETGVCVIEMMERKKGIDAGSIWGKSQMTIPDDCDFVSLRDSLGREGGKLLVTVLRDMLAGKATAVPQDHNLAAPRAPFVTGQDAVVDFHTMTAQDIVRRCRAIAHQKPLHAFLQTGRSLQLHGVSMLDAAALSEHVLSQLMEPGFATYDSYSRSLVVRCSDGSILQAKQVKQQDRALLNAREWWNGVSPDLRAIRGSDSGPIILNSDSNIPSNPYEPLFEPALLSFMGIFTVFQ</sequence>
<gene>
    <name evidence="7" type="ORF">GFSPODELE1_LOCUS2825</name>
</gene>
<dbReference type="InterPro" id="IPR036477">
    <property type="entry name" value="Formyl_transf_N_sf"/>
</dbReference>
<dbReference type="Gene3D" id="3.40.50.12230">
    <property type="match status" value="1"/>
</dbReference>
<keyword evidence="3" id="KW-0808">Transferase</keyword>
<dbReference type="SUPFAM" id="SSF53328">
    <property type="entry name" value="Formyltransferase"/>
    <property type="match status" value="1"/>
</dbReference>
<keyword evidence="8" id="KW-1185">Reference proteome</keyword>
<dbReference type="PANTHER" id="PTHR11138">
    <property type="entry name" value="METHIONYL-TRNA FORMYLTRANSFERASE"/>
    <property type="match status" value="1"/>
</dbReference>
<dbReference type="Proteomes" id="UP001497453">
    <property type="component" value="Chromosome 11"/>
</dbReference>
<evidence type="ECO:0000256" key="2">
    <source>
        <dbReference type="ARBA" id="ARBA00012261"/>
    </source>
</evidence>
<dbReference type="CDD" id="cd08646">
    <property type="entry name" value="FMT_core_Met-tRNA-FMT_N"/>
    <property type="match status" value="1"/>
</dbReference>
<protein>
    <recommendedName>
        <fullName evidence="2">methionyl-tRNA formyltransferase</fullName>
        <ecNumber evidence="2">2.1.2.9</ecNumber>
    </recommendedName>
</protein>
<evidence type="ECO:0000259" key="6">
    <source>
        <dbReference type="Pfam" id="PF02911"/>
    </source>
</evidence>
<evidence type="ECO:0000256" key="1">
    <source>
        <dbReference type="ARBA" id="ARBA00010699"/>
    </source>
</evidence>